<dbReference type="InterPro" id="IPR009229">
    <property type="entry name" value="AgrD"/>
</dbReference>
<dbReference type="AlphaFoldDB" id="A0A918RMF8"/>
<name>A0A918RMF8_9ACTN</name>
<evidence type="ECO:0000313" key="1">
    <source>
        <dbReference type="EMBL" id="GHA02250.1"/>
    </source>
</evidence>
<gene>
    <name evidence="1" type="ORF">GCM10010371_70200</name>
</gene>
<dbReference type="SMART" id="SM00794">
    <property type="entry name" value="AgrD"/>
    <property type="match status" value="1"/>
</dbReference>
<comment type="caution">
    <text evidence="1">The sequence shown here is derived from an EMBL/GenBank/DDBJ whole genome shotgun (WGS) entry which is preliminary data.</text>
</comment>
<accession>A0A918RMF8</accession>
<dbReference type="EMBL" id="BMVX01000117">
    <property type="protein sequence ID" value="GHA02250.1"/>
    <property type="molecule type" value="Genomic_DNA"/>
</dbReference>
<protein>
    <recommendedName>
        <fullName evidence="3">Cyclic lactone autoinducer peptide</fullName>
    </recommendedName>
</protein>
<organism evidence="1 2">
    <name type="scientific">Streptomyces subrutilus</name>
    <dbReference type="NCBI Taxonomy" id="36818"/>
    <lineage>
        <taxon>Bacteria</taxon>
        <taxon>Bacillati</taxon>
        <taxon>Actinomycetota</taxon>
        <taxon>Actinomycetes</taxon>
        <taxon>Kitasatosporales</taxon>
        <taxon>Streptomycetaceae</taxon>
        <taxon>Streptomyces</taxon>
    </lineage>
</organism>
<reference evidence="1" key="2">
    <citation type="submission" date="2020-09" db="EMBL/GenBank/DDBJ databases">
        <authorList>
            <person name="Sun Q."/>
            <person name="Ohkuma M."/>
        </authorList>
    </citation>
    <scope>NUCLEOTIDE SEQUENCE</scope>
    <source>
        <strain evidence="1">JCM 4834</strain>
    </source>
</reference>
<reference evidence="1" key="1">
    <citation type="journal article" date="2014" name="Int. J. Syst. Evol. Microbiol.">
        <title>Complete genome sequence of Corynebacterium casei LMG S-19264T (=DSM 44701T), isolated from a smear-ripened cheese.</title>
        <authorList>
            <consortium name="US DOE Joint Genome Institute (JGI-PGF)"/>
            <person name="Walter F."/>
            <person name="Albersmeier A."/>
            <person name="Kalinowski J."/>
            <person name="Ruckert C."/>
        </authorList>
    </citation>
    <scope>NUCLEOTIDE SEQUENCE</scope>
    <source>
        <strain evidence="1">JCM 4834</strain>
    </source>
</reference>
<sequence>MNLLGGLLLKIFSNFMAVIGNASKYNPCSNYLDEPQVPEELTKLDE</sequence>
<evidence type="ECO:0008006" key="3">
    <source>
        <dbReference type="Google" id="ProtNLM"/>
    </source>
</evidence>
<proteinExistence type="predicted"/>
<evidence type="ECO:0000313" key="2">
    <source>
        <dbReference type="Proteomes" id="UP000634660"/>
    </source>
</evidence>
<dbReference type="Pfam" id="PF05931">
    <property type="entry name" value="AgrD"/>
    <property type="match status" value="1"/>
</dbReference>
<dbReference type="NCBIfam" id="TIGR04223">
    <property type="entry name" value="quorum_AgrD"/>
    <property type="match status" value="1"/>
</dbReference>
<dbReference type="Proteomes" id="UP000634660">
    <property type="component" value="Unassembled WGS sequence"/>
</dbReference>